<evidence type="ECO:0000313" key="3">
    <source>
        <dbReference type="EMBL" id="MES0833611.1"/>
    </source>
</evidence>
<feature type="compositionally biased region" description="Basic and acidic residues" evidence="1">
    <location>
        <begin position="24"/>
        <end position="37"/>
    </location>
</feature>
<feature type="compositionally biased region" description="Acidic residues" evidence="1">
    <location>
        <begin position="75"/>
        <end position="98"/>
    </location>
</feature>
<comment type="caution">
    <text evidence="3">The sequence shown here is derived from an EMBL/GenBank/DDBJ whole genome shotgun (WGS) entry which is preliminary data.</text>
</comment>
<feature type="compositionally biased region" description="Acidic residues" evidence="1">
    <location>
        <begin position="38"/>
        <end position="49"/>
    </location>
</feature>
<dbReference type="RefSeq" id="WP_352982968.1">
    <property type="nucleotide sequence ID" value="NZ_JBEQNA010000002.1"/>
</dbReference>
<keyword evidence="2" id="KW-0812">Transmembrane</keyword>
<evidence type="ECO:0000256" key="1">
    <source>
        <dbReference type="SAM" id="MobiDB-lite"/>
    </source>
</evidence>
<dbReference type="Proteomes" id="UP001432401">
    <property type="component" value="Unassembled WGS sequence"/>
</dbReference>
<sequence>MSRAESGYGRRGRRGGSRRAGRAYTEDHADDYGHDEGREDDYDPEEDFSAEYGHTRTSDADTADTADTADRADGDEAYDDYDEYEDEDEEGAPAEDEAAGSRRSSRRRKGRGATAAGASRRRASGARRGGVGKVSAFSASAIKKVSVLGDRPNQIVYTLAEQSKRKRGTAVLGVLLGAFSIALVALLGLLTFQLFTGSGGSVSGGDDSVVAPPEGHSTLTPELYLSEPNREDVFGAINERPEGAEPMTEESVFGAVGEIGLDDMTLELRQSSVTDSCTSLVWGEELGQTLIDANCIQAATGVYTDAGEEHIAQVTVFDLANADEAANVEASLDPTNAESDAGFLLTQNGDDIPGLQEGYSQANAQVMGHYLAVFWVADTDGADPGDNADLAKLSVASMNSTQFIYEEVVEAGRAEE</sequence>
<feature type="compositionally biased region" description="Basic residues" evidence="1">
    <location>
        <begin position="10"/>
        <end position="21"/>
    </location>
</feature>
<evidence type="ECO:0000256" key="2">
    <source>
        <dbReference type="SAM" id="Phobius"/>
    </source>
</evidence>
<reference evidence="3 4" key="1">
    <citation type="submission" date="2024-06" db="EMBL/GenBank/DDBJ databases">
        <authorList>
            <person name="Bataeva Y.V."/>
            <person name="Grigorian L.N."/>
            <person name="Solomentsev V.I."/>
        </authorList>
    </citation>
    <scope>NUCLEOTIDE SEQUENCE [LARGE SCALE GENOMIC DNA]</scope>
    <source>
        <strain evidence="4">SCPM-O-B-12605 (RCAM04882)</strain>
    </source>
</reference>
<name>A0ABV1ZSE7_9ACTN</name>
<organism evidence="3 4">
    <name type="scientific">Nocardiopsis tropica</name>
    <dbReference type="NCBI Taxonomy" id="109330"/>
    <lineage>
        <taxon>Bacteria</taxon>
        <taxon>Bacillati</taxon>
        <taxon>Actinomycetota</taxon>
        <taxon>Actinomycetes</taxon>
        <taxon>Streptosporangiales</taxon>
        <taxon>Nocardiopsidaceae</taxon>
        <taxon>Nocardiopsis</taxon>
    </lineage>
</organism>
<feature type="region of interest" description="Disordered" evidence="1">
    <location>
        <begin position="1"/>
        <end position="129"/>
    </location>
</feature>
<keyword evidence="4" id="KW-1185">Reference proteome</keyword>
<proteinExistence type="predicted"/>
<keyword evidence="2" id="KW-1133">Transmembrane helix</keyword>
<evidence type="ECO:0000313" key="4">
    <source>
        <dbReference type="Proteomes" id="UP001432401"/>
    </source>
</evidence>
<feature type="transmembrane region" description="Helical" evidence="2">
    <location>
        <begin position="170"/>
        <end position="195"/>
    </location>
</feature>
<dbReference type="EMBL" id="JBEQNB010000003">
    <property type="protein sequence ID" value="MES0833611.1"/>
    <property type="molecule type" value="Genomic_DNA"/>
</dbReference>
<keyword evidence="2" id="KW-0472">Membrane</keyword>
<gene>
    <name evidence="3" type="ORF">ABUK86_07490</name>
</gene>
<protein>
    <submittedName>
        <fullName evidence="3">Uncharacterized protein</fullName>
    </submittedName>
</protein>
<accession>A0ABV1ZSE7</accession>